<feature type="chain" id="PRO_5045314736" evidence="3">
    <location>
        <begin position="30"/>
        <end position="382"/>
    </location>
</feature>
<comment type="caution">
    <text evidence="6">The sequence shown here is derived from an EMBL/GenBank/DDBJ whole genome shotgun (WGS) entry which is preliminary data.</text>
</comment>
<name>A0ABP8Q116_9GAMM</name>
<evidence type="ECO:0000259" key="4">
    <source>
        <dbReference type="Pfam" id="PF25917"/>
    </source>
</evidence>
<dbReference type="Gene3D" id="1.10.287.470">
    <property type="entry name" value="Helix hairpin bin"/>
    <property type="match status" value="1"/>
</dbReference>
<dbReference type="PANTHER" id="PTHR30469">
    <property type="entry name" value="MULTIDRUG RESISTANCE PROTEIN MDTA"/>
    <property type="match status" value="1"/>
</dbReference>
<dbReference type="Gene3D" id="2.40.420.20">
    <property type="match status" value="1"/>
</dbReference>
<keyword evidence="2" id="KW-0175">Coiled coil</keyword>
<dbReference type="Gene3D" id="2.40.30.170">
    <property type="match status" value="1"/>
</dbReference>
<evidence type="ECO:0000259" key="5">
    <source>
        <dbReference type="Pfam" id="PF25954"/>
    </source>
</evidence>
<dbReference type="Pfam" id="PF25954">
    <property type="entry name" value="Beta-barrel_RND_2"/>
    <property type="match status" value="1"/>
</dbReference>
<reference evidence="7" key="1">
    <citation type="journal article" date="2019" name="Int. J. Syst. Evol. Microbiol.">
        <title>The Global Catalogue of Microorganisms (GCM) 10K type strain sequencing project: providing services to taxonomists for standard genome sequencing and annotation.</title>
        <authorList>
            <consortium name="The Broad Institute Genomics Platform"/>
            <consortium name="The Broad Institute Genome Sequencing Center for Infectious Disease"/>
            <person name="Wu L."/>
            <person name="Ma J."/>
        </authorList>
    </citation>
    <scope>NUCLEOTIDE SEQUENCE [LARGE SCALE GENOMIC DNA]</scope>
    <source>
        <strain evidence="7">JCM 32226</strain>
    </source>
</reference>
<evidence type="ECO:0000256" key="3">
    <source>
        <dbReference type="SAM" id="SignalP"/>
    </source>
</evidence>
<comment type="similarity">
    <text evidence="1">Belongs to the membrane fusion protein (MFP) (TC 8.A.1) family.</text>
</comment>
<dbReference type="InterPro" id="IPR058625">
    <property type="entry name" value="MdtA-like_BSH"/>
</dbReference>
<evidence type="ECO:0000256" key="2">
    <source>
        <dbReference type="SAM" id="Coils"/>
    </source>
</evidence>
<dbReference type="EMBL" id="BAABFC010000003">
    <property type="protein sequence ID" value="GAA4494639.1"/>
    <property type="molecule type" value="Genomic_DNA"/>
</dbReference>
<organism evidence="6 7">
    <name type="scientific">Pseudaeromonas paramecii</name>
    <dbReference type="NCBI Taxonomy" id="2138166"/>
    <lineage>
        <taxon>Bacteria</taxon>
        <taxon>Pseudomonadati</taxon>
        <taxon>Pseudomonadota</taxon>
        <taxon>Gammaproteobacteria</taxon>
        <taxon>Aeromonadales</taxon>
        <taxon>Aeromonadaceae</taxon>
        <taxon>Pseudaeromonas</taxon>
    </lineage>
</organism>
<dbReference type="InterPro" id="IPR006143">
    <property type="entry name" value="RND_pump_MFP"/>
</dbReference>
<dbReference type="Pfam" id="PF25917">
    <property type="entry name" value="BSH_RND"/>
    <property type="match status" value="1"/>
</dbReference>
<feature type="domain" description="Multidrug resistance protein MdtA-like barrel-sandwich hybrid" evidence="4">
    <location>
        <begin position="78"/>
        <end position="214"/>
    </location>
</feature>
<protein>
    <submittedName>
        <fullName evidence="6">Efflux RND transporter periplasmic adaptor subunit</fullName>
    </submittedName>
</protein>
<dbReference type="PANTHER" id="PTHR30469:SF15">
    <property type="entry name" value="HLYD FAMILY OF SECRETION PROTEINS"/>
    <property type="match status" value="1"/>
</dbReference>
<dbReference type="Gene3D" id="2.40.50.100">
    <property type="match status" value="1"/>
</dbReference>
<proteinExistence type="inferred from homology"/>
<accession>A0ABP8Q116</accession>
<gene>
    <name evidence="6" type="ORF">GCM10023095_06570</name>
</gene>
<dbReference type="SUPFAM" id="SSF111369">
    <property type="entry name" value="HlyD-like secretion proteins"/>
    <property type="match status" value="1"/>
</dbReference>
<feature type="coiled-coil region" evidence="2">
    <location>
        <begin position="115"/>
        <end position="145"/>
    </location>
</feature>
<evidence type="ECO:0000313" key="6">
    <source>
        <dbReference type="EMBL" id="GAA4494639.1"/>
    </source>
</evidence>
<keyword evidence="7" id="KW-1185">Reference proteome</keyword>
<dbReference type="RefSeq" id="WP_345010022.1">
    <property type="nucleotide sequence ID" value="NZ_BAABFC010000003.1"/>
</dbReference>
<dbReference type="Proteomes" id="UP001501321">
    <property type="component" value="Unassembled WGS sequence"/>
</dbReference>
<evidence type="ECO:0000256" key="1">
    <source>
        <dbReference type="ARBA" id="ARBA00009477"/>
    </source>
</evidence>
<dbReference type="NCBIfam" id="TIGR01730">
    <property type="entry name" value="RND_mfp"/>
    <property type="match status" value="1"/>
</dbReference>
<feature type="domain" description="CusB-like beta-barrel" evidence="5">
    <location>
        <begin position="227"/>
        <end position="292"/>
    </location>
</feature>
<keyword evidence="3" id="KW-0732">Signal</keyword>
<evidence type="ECO:0000313" key="7">
    <source>
        <dbReference type="Proteomes" id="UP001501321"/>
    </source>
</evidence>
<sequence>MMKLAVVLRRHPRLALAAALLLGLAATGAALTRSPTPAPAPAATPPAAALTVSVTRPRTQHWPMTISANGSITAWQEAVVGAEIGGLRLTELRVEIGDRVSKGEILARLQDDTVRAELAQTAASLEEAQAALQEATANADRARRVQGKGTLSEQQATAYLVAEKAAKARVAGLQAAVQNARLRPAQTRIAAPDDGTITHRLATLGAVVQTGDELFRLNRGDRLEWRAELPAAELAQIRPGMPVRLTTNAEQILDGTVRRIAPTLDAASRTGLVYVDLAAHPDIRAGMFAHGDIALGQAAVVTVPQRALLLRDGFHYLFLLADDQSLTQLKVTTGARRGDEIAILSPLPSDARVVDSGVGFLNDGDRVRVSTLGTSAAVGTGA</sequence>
<feature type="signal peptide" evidence="3">
    <location>
        <begin position="1"/>
        <end position="29"/>
    </location>
</feature>
<dbReference type="InterPro" id="IPR058792">
    <property type="entry name" value="Beta-barrel_RND_2"/>
</dbReference>